<keyword evidence="1" id="KW-1133">Transmembrane helix</keyword>
<feature type="transmembrane region" description="Helical" evidence="1">
    <location>
        <begin position="7"/>
        <end position="26"/>
    </location>
</feature>
<dbReference type="STRING" id="258515.SAMN05192585_1622"/>
<dbReference type="AlphaFoldDB" id="A0A1H0H648"/>
<sequence length="62" mass="7021">MTVLLKITGILSVALLACTILCGLWLRFHPVEDKSFHFQLSLVSVIVAFITMVLFLVNIFRQ</sequence>
<accession>A0A1H0H648</accession>
<evidence type="ECO:0000313" key="3">
    <source>
        <dbReference type="Proteomes" id="UP000199182"/>
    </source>
</evidence>
<keyword evidence="1" id="KW-0472">Membrane</keyword>
<dbReference type="RefSeq" id="WP_092643748.1">
    <property type="nucleotide sequence ID" value="NZ_FNID01000062.1"/>
</dbReference>
<reference evidence="2 3" key="1">
    <citation type="submission" date="2016-10" db="EMBL/GenBank/DDBJ databases">
        <authorList>
            <person name="de Groot N.N."/>
        </authorList>
    </citation>
    <scope>NUCLEOTIDE SEQUENCE [LARGE SCALE GENOMIC DNA]</scope>
    <source>
        <strain evidence="2 3">CGMCC 1.5012</strain>
    </source>
</reference>
<dbReference type="PROSITE" id="PS51257">
    <property type="entry name" value="PROKAR_LIPOPROTEIN"/>
    <property type="match status" value="1"/>
</dbReference>
<keyword evidence="1" id="KW-0812">Transmembrane</keyword>
<dbReference type="EMBL" id="FNID01000062">
    <property type="protein sequence ID" value="SDO14607.1"/>
    <property type="molecule type" value="Genomic_DNA"/>
</dbReference>
<proteinExistence type="predicted"/>
<name>A0A1H0H648_9FIRM</name>
<protein>
    <submittedName>
        <fullName evidence="2">Uncharacterized protein</fullName>
    </submittedName>
</protein>
<keyword evidence="3" id="KW-1185">Reference proteome</keyword>
<dbReference type="Proteomes" id="UP000199182">
    <property type="component" value="Unassembled WGS sequence"/>
</dbReference>
<organism evidence="2 3">
    <name type="scientific">Acetanaerobacterium elongatum</name>
    <dbReference type="NCBI Taxonomy" id="258515"/>
    <lineage>
        <taxon>Bacteria</taxon>
        <taxon>Bacillati</taxon>
        <taxon>Bacillota</taxon>
        <taxon>Clostridia</taxon>
        <taxon>Eubacteriales</taxon>
        <taxon>Oscillospiraceae</taxon>
        <taxon>Acetanaerobacterium</taxon>
    </lineage>
</organism>
<gene>
    <name evidence="2" type="ORF">SAMN05192585_1622</name>
</gene>
<dbReference type="OrthoDB" id="2086319at2"/>
<feature type="transmembrane region" description="Helical" evidence="1">
    <location>
        <begin position="38"/>
        <end position="60"/>
    </location>
</feature>
<evidence type="ECO:0000256" key="1">
    <source>
        <dbReference type="SAM" id="Phobius"/>
    </source>
</evidence>
<evidence type="ECO:0000313" key="2">
    <source>
        <dbReference type="EMBL" id="SDO14607.1"/>
    </source>
</evidence>